<dbReference type="SMART" id="SM00115">
    <property type="entry name" value="CASc"/>
    <property type="match status" value="1"/>
</dbReference>
<proteinExistence type="inferred from homology"/>
<dbReference type="SUPFAM" id="SSF52129">
    <property type="entry name" value="Caspase-like"/>
    <property type="match status" value="1"/>
</dbReference>
<evidence type="ECO:0000259" key="4">
    <source>
        <dbReference type="PROSITE" id="PS50208"/>
    </source>
</evidence>
<dbReference type="InParanoid" id="H9GKL3"/>
<dbReference type="InterPro" id="IPR033139">
    <property type="entry name" value="Caspase_cys_AS"/>
</dbReference>
<evidence type="ECO:0000259" key="3">
    <source>
        <dbReference type="PROSITE" id="PS50207"/>
    </source>
</evidence>
<dbReference type="InterPro" id="IPR001309">
    <property type="entry name" value="Pept_C14_p20"/>
</dbReference>
<reference evidence="5" key="1">
    <citation type="submission" date="2009-12" db="EMBL/GenBank/DDBJ databases">
        <title>The Genome Sequence of Anolis carolinensis (Green Anole Lizard).</title>
        <authorList>
            <consortium name="The Genome Sequencing Platform"/>
            <person name="Di Palma F."/>
            <person name="Alfoldi J."/>
            <person name="Heiman D."/>
            <person name="Young S."/>
            <person name="Grabherr M."/>
            <person name="Johnson J."/>
            <person name="Lander E.S."/>
            <person name="Lindblad-Toh K."/>
        </authorList>
    </citation>
    <scope>NUCLEOTIDE SEQUENCE [LARGE SCALE GENOMIC DNA]</scope>
    <source>
        <strain evidence="5">JBL SC #1</strain>
    </source>
</reference>
<dbReference type="Proteomes" id="UP000001646">
    <property type="component" value="Unplaced"/>
</dbReference>
<organism evidence="5 6">
    <name type="scientific">Anolis carolinensis</name>
    <name type="common">Green anole</name>
    <name type="synonym">American chameleon</name>
    <dbReference type="NCBI Taxonomy" id="28377"/>
    <lineage>
        <taxon>Eukaryota</taxon>
        <taxon>Metazoa</taxon>
        <taxon>Chordata</taxon>
        <taxon>Craniata</taxon>
        <taxon>Vertebrata</taxon>
        <taxon>Euteleostomi</taxon>
        <taxon>Lepidosauria</taxon>
        <taxon>Squamata</taxon>
        <taxon>Bifurcata</taxon>
        <taxon>Unidentata</taxon>
        <taxon>Episquamata</taxon>
        <taxon>Toxicofera</taxon>
        <taxon>Iguania</taxon>
        <taxon>Dactyloidae</taxon>
        <taxon>Anolis</taxon>
    </lineage>
</organism>
<dbReference type="InterPro" id="IPR029030">
    <property type="entry name" value="Caspase-like_dom_sf"/>
</dbReference>
<dbReference type="GO" id="GO:0006508">
    <property type="term" value="P:proteolysis"/>
    <property type="evidence" value="ECO:0007669"/>
    <property type="project" value="InterPro"/>
</dbReference>
<feature type="domain" description="Caspase family p20" evidence="4">
    <location>
        <begin position="21"/>
        <end position="138"/>
    </location>
</feature>
<dbReference type="eggNOG" id="KOG3573">
    <property type="taxonomic scope" value="Eukaryota"/>
</dbReference>
<dbReference type="PANTHER" id="PTHR10454:SF155">
    <property type="entry name" value="CASPASE-14-LIKE"/>
    <property type="match status" value="1"/>
</dbReference>
<evidence type="ECO:0000313" key="5">
    <source>
        <dbReference type="Ensembl" id="ENSACAP00000013788.3"/>
    </source>
</evidence>
<dbReference type="InterPro" id="IPR011600">
    <property type="entry name" value="Pept_C14_caspase"/>
</dbReference>
<keyword evidence="6" id="KW-1185">Reference proteome</keyword>
<dbReference type="GO" id="GO:0005737">
    <property type="term" value="C:cytoplasm"/>
    <property type="evidence" value="ECO:0000318"/>
    <property type="project" value="GO_Central"/>
</dbReference>
<dbReference type="GO" id="GO:0004197">
    <property type="term" value="F:cysteine-type endopeptidase activity"/>
    <property type="evidence" value="ECO:0007669"/>
    <property type="project" value="InterPro"/>
</dbReference>
<dbReference type="InterPro" id="IPR002398">
    <property type="entry name" value="Pept_C14"/>
</dbReference>
<gene>
    <name evidence="5" type="primary">casp14</name>
</gene>
<evidence type="ECO:0000256" key="2">
    <source>
        <dbReference type="RuleBase" id="RU003971"/>
    </source>
</evidence>
<evidence type="ECO:0000256" key="1">
    <source>
        <dbReference type="ARBA" id="ARBA00010134"/>
    </source>
</evidence>
<dbReference type="Ensembl" id="ENSACAT00000014070.4">
    <property type="protein sequence ID" value="ENSACAP00000013788.3"/>
    <property type="gene ID" value="ENSACAG00000014043.4"/>
</dbReference>
<dbReference type="GO" id="GO:0005829">
    <property type="term" value="C:cytosol"/>
    <property type="evidence" value="ECO:0000318"/>
    <property type="project" value="GO_Central"/>
</dbReference>
<dbReference type="AlphaFoldDB" id="H9GKL3"/>
<dbReference type="Pfam" id="PF00656">
    <property type="entry name" value="Peptidase_C14"/>
    <property type="match status" value="1"/>
</dbReference>
<dbReference type="GeneTree" id="ENSGT00940000164532"/>
<dbReference type="Gene3D" id="3.40.50.1460">
    <property type="match status" value="1"/>
</dbReference>
<dbReference type="FunFam" id="3.40.50.1460:FF:000019">
    <property type="entry name" value="caspase-14-like"/>
    <property type="match status" value="1"/>
</dbReference>
<feature type="domain" description="Caspase family p10" evidence="3">
    <location>
        <begin position="157"/>
        <end position="249"/>
    </location>
</feature>
<dbReference type="InterPro" id="IPR002138">
    <property type="entry name" value="Pept_C14_p10"/>
</dbReference>
<dbReference type="PROSITE" id="PS01122">
    <property type="entry name" value="CASPASE_CYS"/>
    <property type="match status" value="1"/>
</dbReference>
<reference evidence="5" key="2">
    <citation type="submission" date="2025-08" db="UniProtKB">
        <authorList>
            <consortium name="Ensembl"/>
        </authorList>
    </citation>
    <scope>IDENTIFICATION</scope>
</reference>
<accession>H9GKL3</accession>
<protein>
    <recommendedName>
        <fullName evidence="7">Caspase family p20 domain-containing protein</fullName>
    </recommendedName>
</protein>
<dbReference type="InterPro" id="IPR015917">
    <property type="entry name" value="Pept_C14A"/>
</dbReference>
<reference evidence="5" key="3">
    <citation type="submission" date="2025-09" db="UniProtKB">
        <authorList>
            <consortium name="Ensembl"/>
        </authorList>
    </citation>
    <scope>IDENTIFICATION</scope>
</reference>
<name>H9GKL3_ANOCA</name>
<dbReference type="PROSITE" id="PS50207">
    <property type="entry name" value="CASPASE_P10"/>
    <property type="match status" value="1"/>
</dbReference>
<dbReference type="GO" id="GO:0043525">
    <property type="term" value="P:positive regulation of neuron apoptotic process"/>
    <property type="evidence" value="ECO:0000318"/>
    <property type="project" value="GO_Central"/>
</dbReference>
<dbReference type="PRINTS" id="PR00376">
    <property type="entry name" value="IL1BCENZYME"/>
</dbReference>
<dbReference type="MEROPS" id="C14.038"/>
<dbReference type="HOGENOM" id="CLU_036904_2_2_1"/>
<dbReference type="Bgee" id="ENSACAG00000014043">
    <property type="expression patterns" value="Expressed in adrenal gland and 10 other cell types or tissues"/>
</dbReference>
<dbReference type="PROSITE" id="PS50208">
    <property type="entry name" value="CASPASE_P20"/>
    <property type="match status" value="1"/>
</dbReference>
<dbReference type="STRING" id="28377.ENSACAP00000013788"/>
<evidence type="ECO:0008006" key="7">
    <source>
        <dbReference type="Google" id="ProtNLM"/>
    </source>
</evidence>
<comment type="similarity">
    <text evidence="1 2">Belongs to the peptidase C14A family.</text>
</comment>
<dbReference type="PANTHER" id="PTHR10454">
    <property type="entry name" value="CASPASE"/>
    <property type="match status" value="1"/>
</dbReference>
<sequence>MHTDLAFLDDHYGMKKKRVAFMMCVTEGRAGAEEDIKKMKKWFRTFKFTLLGDCRNPGQETLMQQLRQFRDIINLSNEEISCCLITLMSHGKANGYILDKDNREISLDGIFSLFNNKTCPKLQGKPKIFIIQACRGEQRDYGTLVAGGKPVEPDTWSRPKLPTVSDYFIVYSSQRDHIAVRDENTGSEMISAMDEVFSEHGTQWHIGDLFTKVNSKMIQRDFHLEGEEESVKVTIVMESTLTKALYLSAD</sequence>
<evidence type="ECO:0000313" key="6">
    <source>
        <dbReference type="Proteomes" id="UP000001646"/>
    </source>
</evidence>